<name>W7U5N2_9STRA</name>
<feature type="region of interest" description="Disordered" evidence="7">
    <location>
        <begin position="15"/>
        <end position="48"/>
    </location>
</feature>
<sequence length="551" mass="59964">MQAVLSTAEEAGMDVDAHMDGQAGGGAKDDTSNLTGANAESGSGANDDIDAPNFDIDTYAARYAGYTKLRRLLFIAQHCKSRELDAYRLALDALTQPRSLNIQLYRKVMGLVAGRLGPAYSLDATWAEEIDKRAAMQKERLESDLQTSRTGMAKESIRLGYQDLGEFHYARGDLDNALKNFVRTRDYCSIARHNVEMCLNVIKVSVGLDSFAHVSTYVSKAEHATGMNDPKVRHKLKAAAGLAQLSQHNYDSAARKFLDCGPSGLTRGTPQDPGPASFAHVLAPEDVATYGGLCALASLDRPELKRSLLENTTFKGLLDLVPMVRELIYDFCRSRYGACLGALAALKPELLLDVHLHRHVESLYQRIRERCLLQYFIPYLSVDLGSMANTFDTPLPRLEKEIAGLIVTNRMPARIDSQRKTLHRRQVDPREAGYKKVFSMGQEFLREMRAMLFRMSLLEHSVFVEAETRGGAGGGGDARSGGRAGTLGSPHPSQGRAARGQGAGGGTSQARGGDAVLEGESSPEEDTDMGEDFGSANQQDPDLEATLTGEG</sequence>
<evidence type="ECO:0000256" key="6">
    <source>
        <dbReference type="ARBA" id="ARBA00023242"/>
    </source>
</evidence>
<dbReference type="Gene3D" id="1.25.40.570">
    <property type="match status" value="1"/>
</dbReference>
<proteinExistence type="inferred from homology"/>
<evidence type="ECO:0000256" key="4">
    <source>
        <dbReference type="ARBA" id="ARBA00022490"/>
    </source>
</evidence>
<feature type="compositionally biased region" description="Polar residues" evidence="7">
    <location>
        <begin position="32"/>
        <end position="44"/>
    </location>
</feature>
<feature type="compositionally biased region" description="Gly residues" evidence="7">
    <location>
        <begin position="470"/>
        <end position="485"/>
    </location>
</feature>
<keyword evidence="5" id="KW-0736">Signalosome</keyword>
<comment type="caution">
    <text evidence="9">The sequence shown here is derived from an EMBL/GenBank/DDBJ whole genome shotgun (WGS) entry which is preliminary data.</text>
</comment>
<dbReference type="PROSITE" id="PS50250">
    <property type="entry name" value="PCI"/>
    <property type="match status" value="1"/>
</dbReference>
<comment type="similarity">
    <text evidence="3">Belongs to the CSN1 family.</text>
</comment>
<keyword evidence="6" id="KW-0539">Nucleus</keyword>
<dbReference type="Pfam" id="PF01399">
    <property type="entry name" value="PCI"/>
    <property type="match status" value="1"/>
</dbReference>
<dbReference type="PANTHER" id="PTHR14145:SF2">
    <property type="entry name" value="COP9 SIGNALOSOME COMPLEX SUBUNIT 1"/>
    <property type="match status" value="1"/>
</dbReference>
<feature type="compositionally biased region" description="Acidic residues" evidence="7">
    <location>
        <begin position="521"/>
        <end position="531"/>
    </location>
</feature>
<dbReference type="AlphaFoldDB" id="W7U5N2"/>
<dbReference type="Pfam" id="PF10602">
    <property type="entry name" value="RPN7"/>
    <property type="match status" value="1"/>
</dbReference>
<feature type="domain" description="PCI" evidence="8">
    <location>
        <begin position="258"/>
        <end position="429"/>
    </location>
</feature>
<gene>
    <name evidence="9" type="ORF">Naga_100036g40</name>
</gene>
<protein>
    <submittedName>
        <fullName evidence="9">Fusca protein fus6</fullName>
    </submittedName>
</protein>
<evidence type="ECO:0000256" key="7">
    <source>
        <dbReference type="SAM" id="MobiDB-lite"/>
    </source>
</evidence>
<evidence type="ECO:0000313" key="9">
    <source>
        <dbReference type="EMBL" id="EWM28121.1"/>
    </source>
</evidence>
<dbReference type="InterPro" id="IPR045135">
    <property type="entry name" value="Rpn7_N"/>
</dbReference>
<evidence type="ECO:0000313" key="10">
    <source>
        <dbReference type="Proteomes" id="UP000019335"/>
    </source>
</evidence>
<evidence type="ECO:0000256" key="3">
    <source>
        <dbReference type="ARBA" id="ARBA00008793"/>
    </source>
</evidence>
<keyword evidence="10" id="KW-1185">Reference proteome</keyword>
<dbReference type="OrthoDB" id="422427at2759"/>
<dbReference type="InterPro" id="IPR019585">
    <property type="entry name" value="Rpn7/CSN1"/>
</dbReference>
<dbReference type="InterPro" id="IPR036390">
    <property type="entry name" value="WH_DNA-bd_sf"/>
</dbReference>
<dbReference type="SUPFAM" id="SSF46785">
    <property type="entry name" value="Winged helix' DNA-binding domain"/>
    <property type="match status" value="1"/>
</dbReference>
<dbReference type="EMBL" id="AZIL01000353">
    <property type="protein sequence ID" value="EWM28121.1"/>
    <property type="molecule type" value="Genomic_DNA"/>
</dbReference>
<organism evidence="9 10">
    <name type="scientific">Nannochloropsis gaditana</name>
    <dbReference type="NCBI Taxonomy" id="72520"/>
    <lineage>
        <taxon>Eukaryota</taxon>
        <taxon>Sar</taxon>
        <taxon>Stramenopiles</taxon>
        <taxon>Ochrophyta</taxon>
        <taxon>Eustigmatophyceae</taxon>
        <taxon>Eustigmatales</taxon>
        <taxon>Monodopsidaceae</taxon>
        <taxon>Nannochloropsis</taxon>
    </lineage>
</organism>
<dbReference type="Proteomes" id="UP000019335">
    <property type="component" value="Chromosome 5"/>
</dbReference>
<dbReference type="GO" id="GO:0008180">
    <property type="term" value="C:COP9 signalosome"/>
    <property type="evidence" value="ECO:0007669"/>
    <property type="project" value="UniProtKB-KW"/>
</dbReference>
<evidence type="ECO:0000256" key="5">
    <source>
        <dbReference type="ARBA" id="ARBA00022790"/>
    </source>
</evidence>
<comment type="subcellular location">
    <subcellularLocation>
        <location evidence="2">Cytoplasm</location>
    </subcellularLocation>
    <subcellularLocation>
        <location evidence="1">Nucleus</location>
    </subcellularLocation>
</comment>
<reference evidence="9 10" key="1">
    <citation type="journal article" date="2014" name="Mol. Plant">
        <title>Chromosome Scale Genome Assembly and Transcriptome Profiling of Nannochloropsis gaditana in Nitrogen Depletion.</title>
        <authorList>
            <person name="Corteggiani Carpinelli E."/>
            <person name="Telatin A."/>
            <person name="Vitulo N."/>
            <person name="Forcato C."/>
            <person name="D'Angelo M."/>
            <person name="Schiavon R."/>
            <person name="Vezzi A."/>
            <person name="Giacometti G.M."/>
            <person name="Morosinotto T."/>
            <person name="Valle G."/>
        </authorList>
    </citation>
    <scope>NUCLEOTIDE SEQUENCE [LARGE SCALE GENOMIC DNA]</scope>
    <source>
        <strain evidence="9 10">B-31</strain>
    </source>
</reference>
<dbReference type="PANTHER" id="PTHR14145">
    <property type="entry name" value="26S PROTESOME SUBUNIT 6"/>
    <property type="match status" value="1"/>
</dbReference>
<dbReference type="SMART" id="SM00088">
    <property type="entry name" value="PINT"/>
    <property type="match status" value="1"/>
</dbReference>
<dbReference type="InterPro" id="IPR000717">
    <property type="entry name" value="PCI_dom"/>
</dbReference>
<dbReference type="GO" id="GO:0005737">
    <property type="term" value="C:cytoplasm"/>
    <property type="evidence" value="ECO:0007669"/>
    <property type="project" value="UniProtKB-SubCell"/>
</dbReference>
<evidence type="ECO:0000256" key="2">
    <source>
        <dbReference type="ARBA" id="ARBA00004496"/>
    </source>
</evidence>
<evidence type="ECO:0000256" key="1">
    <source>
        <dbReference type="ARBA" id="ARBA00004123"/>
    </source>
</evidence>
<accession>W7U5N2</accession>
<feature type="region of interest" description="Disordered" evidence="7">
    <location>
        <begin position="468"/>
        <end position="551"/>
    </location>
</feature>
<evidence type="ECO:0000259" key="8">
    <source>
        <dbReference type="PROSITE" id="PS50250"/>
    </source>
</evidence>
<keyword evidence="4" id="KW-0963">Cytoplasm</keyword>